<dbReference type="FunFam" id="3.40.50.300:FF:000006">
    <property type="entry name" value="DNA-binding transcriptional regulator NtrC"/>
    <property type="match status" value="1"/>
</dbReference>
<keyword evidence="3 15" id="KW-0963">Cytoplasm</keyword>
<dbReference type="Gene3D" id="1.10.10.60">
    <property type="entry name" value="Homeodomain-like"/>
    <property type="match status" value="1"/>
</dbReference>
<dbReference type="FunFam" id="3.40.50.2300:FF:000018">
    <property type="entry name" value="DNA-binding transcriptional regulator NtrC"/>
    <property type="match status" value="1"/>
</dbReference>
<keyword evidence="9 15" id="KW-0805">Transcription regulation</keyword>
<evidence type="ECO:0000256" key="9">
    <source>
        <dbReference type="ARBA" id="ARBA00023015"/>
    </source>
</evidence>
<dbReference type="InterPro" id="IPR010114">
    <property type="entry name" value="Transcript_reg_NtrC"/>
</dbReference>
<keyword evidence="6 15" id="KW-0547">Nucleotide-binding</keyword>
<evidence type="ECO:0000256" key="12">
    <source>
        <dbReference type="ARBA" id="ARBA00023163"/>
    </source>
</evidence>
<dbReference type="PANTHER" id="PTHR32071">
    <property type="entry name" value="TRANSCRIPTIONAL REGULATORY PROTEIN"/>
    <property type="match status" value="1"/>
</dbReference>
<dbReference type="EMBL" id="AP018558">
    <property type="protein sequence ID" value="BBD78237.1"/>
    <property type="molecule type" value="Genomic_DNA"/>
</dbReference>
<dbReference type="NCBIfam" id="TIGR01818">
    <property type="entry name" value="ntrC"/>
    <property type="match status" value="1"/>
</dbReference>
<dbReference type="KEGG" id="htl:HPTL_1983"/>
<feature type="domain" description="Response regulatory" evidence="18">
    <location>
        <begin position="5"/>
        <end position="119"/>
    </location>
</feature>
<evidence type="ECO:0000256" key="15">
    <source>
        <dbReference type="RuleBase" id="RU365013"/>
    </source>
</evidence>
<dbReference type="SUPFAM" id="SSF46689">
    <property type="entry name" value="Homeodomain-like"/>
    <property type="match status" value="1"/>
</dbReference>
<dbReference type="InterPro" id="IPR002197">
    <property type="entry name" value="HTH_Fis"/>
</dbReference>
<evidence type="ECO:0000256" key="14">
    <source>
        <dbReference type="PROSITE-ProRule" id="PRU00169"/>
    </source>
</evidence>
<comment type="subcellular location">
    <subcellularLocation>
        <location evidence="1 15">Cytoplasm</location>
    </subcellularLocation>
</comment>
<dbReference type="GO" id="GO:0005737">
    <property type="term" value="C:cytoplasm"/>
    <property type="evidence" value="ECO:0007669"/>
    <property type="project" value="UniProtKB-SubCell"/>
</dbReference>
<dbReference type="SUPFAM" id="SSF52540">
    <property type="entry name" value="P-loop containing nucleoside triphosphate hydrolases"/>
    <property type="match status" value="1"/>
</dbReference>
<evidence type="ECO:0000259" key="17">
    <source>
        <dbReference type="PROSITE" id="PS50045"/>
    </source>
</evidence>
<dbReference type="SUPFAM" id="SSF52172">
    <property type="entry name" value="CheY-like"/>
    <property type="match status" value="1"/>
</dbReference>
<evidence type="ECO:0000256" key="16">
    <source>
        <dbReference type="SAM" id="MobiDB-lite"/>
    </source>
</evidence>
<evidence type="ECO:0000256" key="2">
    <source>
        <dbReference type="ARBA" id="ARBA00019059"/>
    </source>
</evidence>
<dbReference type="GO" id="GO:0006808">
    <property type="term" value="P:regulation of nitrogen utilization"/>
    <property type="evidence" value="ECO:0007669"/>
    <property type="project" value="UniProtKB-UniRule"/>
</dbReference>
<sequence length="547" mass="59796">MTTPEIWIVDDDDAIRWVLGKALERAHLPHRLFADPQTALAAAKTHPPAVLVTDVRMPGIDGFSLVAALKEQHSNLTAILMTAYSDLDAAVQAFQVGAFEYLPKPFDVNDAVALITRAWQTAQRPMDRQPAEAATTPPPHTPELIGASPAMQAVYRAIGRLSTSHATVLIIGETGTGKELVARALHRHSPRAPGPFVAINTAAIPRDLLEAELFGVEKGAYTGATTARPGRFEEAHRGTLFLDEIGDMPLELQTRLLRVLALGEFHRLGGRELKRVDVRIIAATHQNLAAKVADGTFREDLYHRLNVIRLTLPPLRERQEDIPLLADHFLKRAAQQLGVEPKRLSPDAIACLTHHPFPGNVRELENLCHWLTVMAPAATITPEDLPETFRPSPPQPAEPPLSLESPARHLSPATATPLKTLRETQPQTQPQTPLQTAPHHAAPPDATQPPSPSREPAVPPPSANATTHPTLPDWQTALAATLRTLLAQAETAPPATPLYAQLREQFDTCLLHTALDYTHGHKQRAAQLLGVSRNVFARKLGRHEDDE</sequence>
<keyword evidence="4 15" id="KW-0678">Repressor</keyword>
<evidence type="ECO:0000256" key="5">
    <source>
        <dbReference type="ARBA" id="ARBA00022553"/>
    </source>
</evidence>
<evidence type="ECO:0000256" key="4">
    <source>
        <dbReference type="ARBA" id="ARBA00022491"/>
    </source>
</evidence>
<keyword evidence="8 15" id="KW-0902">Two-component regulatory system</keyword>
<keyword evidence="7 15" id="KW-0067">ATP-binding</keyword>
<evidence type="ECO:0000256" key="6">
    <source>
        <dbReference type="ARBA" id="ARBA00022741"/>
    </source>
</evidence>
<dbReference type="InterPro" id="IPR025662">
    <property type="entry name" value="Sigma_54_int_dom_ATP-bd_1"/>
</dbReference>
<dbReference type="PRINTS" id="PR01590">
    <property type="entry name" value="HTHFIS"/>
</dbReference>
<dbReference type="Pfam" id="PF25601">
    <property type="entry name" value="AAA_lid_14"/>
    <property type="match status" value="1"/>
</dbReference>
<keyword evidence="11 15" id="KW-0010">Activator</keyword>
<dbReference type="Pfam" id="PF00158">
    <property type="entry name" value="Sigma54_activat"/>
    <property type="match status" value="1"/>
</dbReference>
<feature type="compositionally biased region" description="Low complexity" evidence="16">
    <location>
        <begin position="424"/>
        <end position="445"/>
    </location>
</feature>
<evidence type="ECO:0000256" key="3">
    <source>
        <dbReference type="ARBA" id="ARBA00022490"/>
    </source>
</evidence>
<dbReference type="InterPro" id="IPR058031">
    <property type="entry name" value="AAA_lid_NorR"/>
</dbReference>
<feature type="region of interest" description="Disordered" evidence="16">
    <location>
        <begin position="383"/>
        <end position="408"/>
    </location>
</feature>
<dbReference type="PROSITE" id="PS00675">
    <property type="entry name" value="SIGMA54_INTERACT_1"/>
    <property type="match status" value="1"/>
</dbReference>
<dbReference type="GO" id="GO:0005524">
    <property type="term" value="F:ATP binding"/>
    <property type="evidence" value="ECO:0007669"/>
    <property type="project" value="UniProtKB-KW"/>
</dbReference>
<dbReference type="InterPro" id="IPR011006">
    <property type="entry name" value="CheY-like_superfamily"/>
</dbReference>
<feature type="modified residue" description="4-aspartylphosphate" evidence="14">
    <location>
        <position position="54"/>
    </location>
</feature>
<evidence type="ECO:0000313" key="19">
    <source>
        <dbReference type="EMBL" id="BBD78237.1"/>
    </source>
</evidence>
<dbReference type="SMART" id="SM00382">
    <property type="entry name" value="AAA"/>
    <property type="match status" value="1"/>
</dbReference>
<dbReference type="GO" id="GO:0000156">
    <property type="term" value="F:phosphorelay response regulator activity"/>
    <property type="evidence" value="ECO:0007669"/>
    <property type="project" value="UniProtKB-UniRule"/>
</dbReference>
<dbReference type="Proteomes" id="UP000262004">
    <property type="component" value="Chromosome"/>
</dbReference>
<dbReference type="InterPro" id="IPR009057">
    <property type="entry name" value="Homeodomain-like_sf"/>
</dbReference>
<dbReference type="CDD" id="cd00009">
    <property type="entry name" value="AAA"/>
    <property type="match status" value="1"/>
</dbReference>
<dbReference type="Pfam" id="PF00072">
    <property type="entry name" value="Response_reg"/>
    <property type="match status" value="1"/>
</dbReference>
<dbReference type="Gene3D" id="3.40.50.300">
    <property type="entry name" value="P-loop containing nucleotide triphosphate hydrolases"/>
    <property type="match status" value="1"/>
</dbReference>
<name>A0A2Z6E0D0_HYDTE</name>
<dbReference type="PROSITE" id="PS50110">
    <property type="entry name" value="RESPONSE_REGULATORY"/>
    <property type="match status" value="1"/>
</dbReference>
<reference evidence="19 20" key="1">
    <citation type="submission" date="2018-04" db="EMBL/GenBank/DDBJ databases">
        <title>Complete genome sequence of Hydrogenophilus thermoluteolus TH-1.</title>
        <authorList>
            <person name="Arai H."/>
        </authorList>
    </citation>
    <scope>NUCLEOTIDE SEQUENCE [LARGE SCALE GENOMIC DNA]</scope>
    <source>
        <strain evidence="19 20">TH-1</strain>
    </source>
</reference>
<comment type="function">
    <text evidence="15">Member of the two-component regulatory system NtrB/NtrC, which controls expression of the nitrogen-regulated (ntr) genes in response to nitrogen limitation. Phosphorylated NtrC binds directly to DNA and stimulates the formation of open promoter-sigma54-RNA polymerase complexes.</text>
</comment>
<dbReference type="Pfam" id="PF02954">
    <property type="entry name" value="HTH_8"/>
    <property type="match status" value="1"/>
</dbReference>
<dbReference type="SMART" id="SM00448">
    <property type="entry name" value="REC"/>
    <property type="match status" value="1"/>
</dbReference>
<keyword evidence="5 14" id="KW-0597">Phosphoprotein</keyword>
<protein>
    <recommendedName>
        <fullName evidence="2 15">DNA-binding transcriptional regulator NtrC</fullName>
    </recommendedName>
    <alternativeName>
        <fullName evidence="15">Nitrogen regulation protein NR(I)</fullName>
    </alternativeName>
</protein>
<dbReference type="InterPro" id="IPR025944">
    <property type="entry name" value="Sigma_54_int_dom_CS"/>
</dbReference>
<dbReference type="OrthoDB" id="5288224at2"/>
<evidence type="ECO:0000256" key="10">
    <source>
        <dbReference type="ARBA" id="ARBA00023125"/>
    </source>
</evidence>
<dbReference type="InterPro" id="IPR001789">
    <property type="entry name" value="Sig_transdc_resp-reg_receiver"/>
</dbReference>
<accession>A0A2Z6E0D0</accession>
<evidence type="ECO:0000256" key="7">
    <source>
        <dbReference type="ARBA" id="ARBA00022840"/>
    </source>
</evidence>
<feature type="compositionally biased region" description="Pro residues" evidence="16">
    <location>
        <begin position="446"/>
        <end position="462"/>
    </location>
</feature>
<feature type="region of interest" description="Disordered" evidence="16">
    <location>
        <begin position="422"/>
        <end position="470"/>
    </location>
</feature>
<evidence type="ECO:0000313" key="20">
    <source>
        <dbReference type="Proteomes" id="UP000262004"/>
    </source>
</evidence>
<dbReference type="PANTHER" id="PTHR32071:SF95">
    <property type="entry name" value="DNA-BINDING TRANSCRIPTIONAL REGULATOR NTRC"/>
    <property type="match status" value="1"/>
</dbReference>
<keyword evidence="12 15" id="KW-0804">Transcription</keyword>
<evidence type="ECO:0000259" key="18">
    <source>
        <dbReference type="PROSITE" id="PS50110"/>
    </source>
</evidence>
<dbReference type="InterPro" id="IPR027417">
    <property type="entry name" value="P-loop_NTPase"/>
</dbReference>
<dbReference type="InterPro" id="IPR003593">
    <property type="entry name" value="AAA+_ATPase"/>
</dbReference>
<keyword evidence="20" id="KW-1185">Reference proteome</keyword>
<dbReference type="FunFam" id="1.10.8.60:FF:000014">
    <property type="entry name" value="DNA-binding transcriptional regulator NtrC"/>
    <property type="match status" value="1"/>
</dbReference>
<evidence type="ECO:0000256" key="11">
    <source>
        <dbReference type="ARBA" id="ARBA00023159"/>
    </source>
</evidence>
<dbReference type="Gene3D" id="3.40.50.2300">
    <property type="match status" value="1"/>
</dbReference>
<dbReference type="InterPro" id="IPR002078">
    <property type="entry name" value="Sigma_54_int"/>
</dbReference>
<dbReference type="GO" id="GO:0043565">
    <property type="term" value="F:sequence-specific DNA binding"/>
    <property type="evidence" value="ECO:0007669"/>
    <property type="project" value="InterPro"/>
</dbReference>
<evidence type="ECO:0000256" key="8">
    <source>
        <dbReference type="ARBA" id="ARBA00023012"/>
    </source>
</evidence>
<dbReference type="GO" id="GO:0006355">
    <property type="term" value="P:regulation of DNA-templated transcription"/>
    <property type="evidence" value="ECO:0007669"/>
    <property type="project" value="InterPro"/>
</dbReference>
<evidence type="ECO:0000256" key="13">
    <source>
        <dbReference type="ARBA" id="ARBA00023231"/>
    </source>
</evidence>
<proteinExistence type="predicted"/>
<dbReference type="PROSITE" id="PS50045">
    <property type="entry name" value="SIGMA54_INTERACT_4"/>
    <property type="match status" value="1"/>
</dbReference>
<gene>
    <name evidence="15 19" type="primary">ntrC</name>
    <name evidence="19" type="ORF">HPTL_1983</name>
</gene>
<dbReference type="CDD" id="cd19919">
    <property type="entry name" value="REC_NtrC"/>
    <property type="match status" value="1"/>
</dbReference>
<dbReference type="Gene3D" id="1.10.8.60">
    <property type="match status" value="1"/>
</dbReference>
<feature type="domain" description="Sigma-54 factor interaction" evidence="17">
    <location>
        <begin position="144"/>
        <end position="373"/>
    </location>
</feature>
<keyword evidence="10 15" id="KW-0238">DNA-binding</keyword>
<evidence type="ECO:0000256" key="1">
    <source>
        <dbReference type="ARBA" id="ARBA00004496"/>
    </source>
</evidence>
<dbReference type="RefSeq" id="WP_119335885.1">
    <property type="nucleotide sequence ID" value="NZ_AP018558.1"/>
</dbReference>
<organism evidence="19 20">
    <name type="scientific">Hydrogenophilus thermoluteolus</name>
    <name type="common">Pseudomonas hydrogenothermophila</name>
    <dbReference type="NCBI Taxonomy" id="297"/>
    <lineage>
        <taxon>Bacteria</taxon>
        <taxon>Pseudomonadati</taxon>
        <taxon>Pseudomonadota</taxon>
        <taxon>Hydrogenophilia</taxon>
        <taxon>Hydrogenophilales</taxon>
        <taxon>Hydrogenophilaceae</taxon>
        <taxon>Hydrogenophilus</taxon>
    </lineage>
</organism>
<dbReference type="AlphaFoldDB" id="A0A2Z6E0D0"/>
<dbReference type="PROSITE" id="PS00688">
    <property type="entry name" value="SIGMA54_INTERACT_3"/>
    <property type="match status" value="1"/>
</dbReference>
<keyword evidence="13 15" id="KW-0535">Nitrogen fixation</keyword>